<evidence type="ECO:0000256" key="5">
    <source>
        <dbReference type="ARBA" id="ARBA00022900"/>
    </source>
</evidence>
<dbReference type="InterPro" id="IPR036819">
    <property type="entry name" value="Subtilisin_inhibitor-like_sf"/>
</dbReference>
<name>A0ABT1Q3J7_9ACTN</name>
<feature type="chain" id="PRO_5046743052" evidence="7">
    <location>
        <begin position="27"/>
        <end position="141"/>
    </location>
</feature>
<evidence type="ECO:0000256" key="7">
    <source>
        <dbReference type="SAM" id="SignalP"/>
    </source>
</evidence>
<keyword evidence="3" id="KW-0964">Secreted</keyword>
<dbReference type="GO" id="GO:0030414">
    <property type="term" value="F:peptidase inhibitor activity"/>
    <property type="evidence" value="ECO:0007669"/>
    <property type="project" value="UniProtKB-KW"/>
</dbReference>
<dbReference type="RefSeq" id="WP_255923560.1">
    <property type="nucleotide sequence ID" value="NZ_JANFNG010000036.1"/>
</dbReference>
<dbReference type="Pfam" id="PF00720">
    <property type="entry name" value="SSI"/>
    <property type="match status" value="1"/>
</dbReference>
<dbReference type="SUPFAM" id="SSF55399">
    <property type="entry name" value="Subtilisin inhibitor"/>
    <property type="match status" value="1"/>
</dbReference>
<evidence type="ECO:0000256" key="1">
    <source>
        <dbReference type="ARBA" id="ARBA00004613"/>
    </source>
</evidence>
<keyword evidence="4 9" id="KW-0646">Protease inhibitor</keyword>
<organism evidence="9 10">
    <name type="scientific">Streptomyces humicola</name>
    <dbReference type="NCBI Taxonomy" id="2953240"/>
    <lineage>
        <taxon>Bacteria</taxon>
        <taxon>Bacillati</taxon>
        <taxon>Actinomycetota</taxon>
        <taxon>Actinomycetes</taxon>
        <taxon>Kitasatosporales</taxon>
        <taxon>Streptomycetaceae</taxon>
        <taxon>Streptomyces</taxon>
    </lineage>
</organism>
<dbReference type="Gene3D" id="3.30.350.10">
    <property type="entry name" value="Subtilisin inhibitor-like"/>
    <property type="match status" value="1"/>
</dbReference>
<evidence type="ECO:0000256" key="6">
    <source>
        <dbReference type="ARBA" id="ARBA00023157"/>
    </source>
</evidence>
<sequence>MFRVPRTPLAAAFAMAVAAAAPAAAAARPVPWDRLVVTVSDDFGTTHHYTLSCRPARGTHPEPRAACHRLGVLRGPIGPVPRDQMCSMIYGGPQTARVTGYWHGVHVDQRYDRVNGCEIDRWRQMEPVLPAPAAAEPVREH</sequence>
<keyword evidence="7" id="KW-0732">Signal</keyword>
<evidence type="ECO:0000259" key="8">
    <source>
        <dbReference type="Pfam" id="PF00720"/>
    </source>
</evidence>
<keyword evidence="10" id="KW-1185">Reference proteome</keyword>
<keyword evidence="6" id="KW-1015">Disulfide bond</keyword>
<comment type="subcellular location">
    <subcellularLocation>
        <location evidence="1">Secreted</location>
    </subcellularLocation>
</comment>
<dbReference type="Proteomes" id="UP001057702">
    <property type="component" value="Unassembled WGS sequence"/>
</dbReference>
<evidence type="ECO:0000313" key="10">
    <source>
        <dbReference type="Proteomes" id="UP001057702"/>
    </source>
</evidence>
<comment type="similarity">
    <text evidence="2">Belongs to the protease inhibitor I16 (SSI) family.</text>
</comment>
<proteinExistence type="inferred from homology"/>
<evidence type="ECO:0000313" key="9">
    <source>
        <dbReference type="EMBL" id="MCQ4084495.1"/>
    </source>
</evidence>
<protein>
    <submittedName>
        <fullName evidence="9">Subtilase-type protease inhibitor</fullName>
    </submittedName>
</protein>
<evidence type="ECO:0000256" key="4">
    <source>
        <dbReference type="ARBA" id="ARBA00022690"/>
    </source>
</evidence>
<gene>
    <name evidence="9" type="ORF">NGB36_28965</name>
</gene>
<reference evidence="9" key="1">
    <citation type="submission" date="2022-06" db="EMBL/GenBank/DDBJ databases">
        <title>Draft genome sequence of Streptomyces sp. RB6PN25 isolated from peat swamp forest in Thailand.</title>
        <authorList>
            <person name="Duangmal K."/>
            <person name="Klaysubun C."/>
        </authorList>
    </citation>
    <scope>NUCLEOTIDE SEQUENCE</scope>
    <source>
        <strain evidence="9">RB6PN25</strain>
    </source>
</reference>
<dbReference type="EMBL" id="JANFNG010000036">
    <property type="protein sequence ID" value="MCQ4084495.1"/>
    <property type="molecule type" value="Genomic_DNA"/>
</dbReference>
<feature type="domain" description="Subtilisin inhibitor" evidence="8">
    <location>
        <begin position="45"/>
        <end position="109"/>
    </location>
</feature>
<evidence type="ECO:0000256" key="2">
    <source>
        <dbReference type="ARBA" id="ARBA00010472"/>
    </source>
</evidence>
<keyword evidence="5" id="KW-0722">Serine protease inhibitor</keyword>
<feature type="signal peptide" evidence="7">
    <location>
        <begin position="1"/>
        <end position="26"/>
    </location>
</feature>
<comment type="caution">
    <text evidence="9">The sequence shown here is derived from an EMBL/GenBank/DDBJ whole genome shotgun (WGS) entry which is preliminary data.</text>
</comment>
<evidence type="ECO:0000256" key="3">
    <source>
        <dbReference type="ARBA" id="ARBA00022525"/>
    </source>
</evidence>
<dbReference type="InterPro" id="IPR023549">
    <property type="entry name" value="Subtilisin_inhibitor"/>
</dbReference>
<accession>A0ABT1Q3J7</accession>